<protein>
    <recommendedName>
        <fullName evidence="6">ATP-dependent Clp protease proteolytic subunit</fullName>
    </recommendedName>
</protein>
<evidence type="ECO:0000256" key="5">
    <source>
        <dbReference type="ARBA" id="ARBA00022825"/>
    </source>
</evidence>
<dbReference type="PANTHER" id="PTHR10381">
    <property type="entry name" value="ATP-DEPENDENT CLP PROTEASE PROTEOLYTIC SUBUNIT"/>
    <property type="match status" value="1"/>
</dbReference>
<feature type="region of interest" description="Disordered" evidence="7">
    <location>
        <begin position="1"/>
        <end position="20"/>
    </location>
</feature>
<dbReference type="PRINTS" id="PR00127">
    <property type="entry name" value="CLPPROTEASEP"/>
</dbReference>
<comment type="similarity">
    <text evidence="1 6">Belongs to the peptidase S14 family.</text>
</comment>
<keyword evidence="9" id="KW-1185">Reference proteome</keyword>
<keyword evidence="4 8" id="KW-0378">Hydrolase</keyword>
<dbReference type="NCBIfam" id="NF045542">
    <property type="entry name" value="Clp_rel_HeadMat"/>
    <property type="match status" value="1"/>
</dbReference>
<dbReference type="GO" id="GO:0006508">
    <property type="term" value="P:proteolysis"/>
    <property type="evidence" value="ECO:0007669"/>
    <property type="project" value="UniProtKB-KW"/>
</dbReference>
<name>A0ABU7PKU5_9ACTN</name>
<evidence type="ECO:0000256" key="6">
    <source>
        <dbReference type="RuleBase" id="RU003567"/>
    </source>
</evidence>
<keyword evidence="3 8" id="KW-0645">Protease</keyword>
<feature type="compositionally biased region" description="Low complexity" evidence="7">
    <location>
        <begin position="285"/>
        <end position="312"/>
    </location>
</feature>
<evidence type="ECO:0000256" key="4">
    <source>
        <dbReference type="ARBA" id="ARBA00022801"/>
    </source>
</evidence>
<dbReference type="CDD" id="cd07016">
    <property type="entry name" value="S14_ClpP_1"/>
    <property type="match status" value="1"/>
</dbReference>
<dbReference type="InterPro" id="IPR023562">
    <property type="entry name" value="ClpP/TepA"/>
</dbReference>
<sequence length="349" mass="35972">MPWIDVPKAPGAQRARARAREDRPGFEIRNAAADEAELLIYDEIDSWWGVAAADVIAVLATITAPRLRVRVNSPGGSVFEGLAIANALRSHPANVTVQVDGLAASIASVIALAGDQLVMMPNSMLMIHDASGLCMGDASDMQQMGVVLDKISDNIAGAYAAKAGGTTESWRGTMRAETWYLPDEAVAAGLADEAVAATPADDDPAMRANWDLTAYGYQGPKQPEKPKPGPPPVKATAEEKPAPTLVISIAEILDEDAVARLRAAVQAAPEDVSTEPLGTGPDETAAGPAAPPVAAEPAAPIVPAAEPAAPAGDDGWNAVIARLTTPEPDPWAAALAHLTQTPASSATDA</sequence>
<dbReference type="GO" id="GO:0008233">
    <property type="term" value="F:peptidase activity"/>
    <property type="evidence" value="ECO:0007669"/>
    <property type="project" value="UniProtKB-KW"/>
</dbReference>
<feature type="region of interest" description="Disordered" evidence="7">
    <location>
        <begin position="215"/>
        <end position="240"/>
    </location>
</feature>
<evidence type="ECO:0000313" key="9">
    <source>
        <dbReference type="Proteomes" id="UP001344658"/>
    </source>
</evidence>
<dbReference type="PANTHER" id="PTHR10381:SF70">
    <property type="entry name" value="ATP-DEPENDENT CLP PROTEASE PROTEOLYTIC SUBUNIT"/>
    <property type="match status" value="1"/>
</dbReference>
<dbReference type="InterPro" id="IPR029045">
    <property type="entry name" value="ClpP/crotonase-like_dom_sf"/>
</dbReference>
<comment type="caution">
    <text evidence="8">The sequence shown here is derived from an EMBL/GenBank/DDBJ whole genome shotgun (WGS) entry which is preliminary data.</text>
</comment>
<keyword evidence="2" id="KW-0963">Cytoplasm</keyword>
<dbReference type="EMBL" id="JAZEWV010000046">
    <property type="protein sequence ID" value="MEE4546470.1"/>
    <property type="molecule type" value="Genomic_DNA"/>
</dbReference>
<dbReference type="Proteomes" id="UP001344658">
    <property type="component" value="Unassembled WGS sequence"/>
</dbReference>
<feature type="region of interest" description="Disordered" evidence="7">
    <location>
        <begin position="267"/>
        <end position="324"/>
    </location>
</feature>
<organism evidence="8 9">
    <name type="scientific">Actinacidiphila polyblastidii</name>
    <dbReference type="NCBI Taxonomy" id="3110430"/>
    <lineage>
        <taxon>Bacteria</taxon>
        <taxon>Bacillati</taxon>
        <taxon>Actinomycetota</taxon>
        <taxon>Actinomycetes</taxon>
        <taxon>Kitasatosporales</taxon>
        <taxon>Streptomycetaceae</taxon>
        <taxon>Actinacidiphila</taxon>
    </lineage>
</organism>
<accession>A0ABU7PKU5</accession>
<keyword evidence="5" id="KW-0720">Serine protease</keyword>
<evidence type="ECO:0000256" key="2">
    <source>
        <dbReference type="ARBA" id="ARBA00022490"/>
    </source>
</evidence>
<gene>
    <name evidence="8" type="ORF">V2S66_31460</name>
</gene>
<dbReference type="SUPFAM" id="SSF52096">
    <property type="entry name" value="ClpP/crotonase"/>
    <property type="match status" value="1"/>
</dbReference>
<evidence type="ECO:0000256" key="3">
    <source>
        <dbReference type="ARBA" id="ARBA00022670"/>
    </source>
</evidence>
<dbReference type="Pfam" id="PF00574">
    <property type="entry name" value="CLP_protease"/>
    <property type="match status" value="1"/>
</dbReference>
<evidence type="ECO:0000313" key="8">
    <source>
        <dbReference type="EMBL" id="MEE4546470.1"/>
    </source>
</evidence>
<evidence type="ECO:0000256" key="1">
    <source>
        <dbReference type="ARBA" id="ARBA00007039"/>
    </source>
</evidence>
<dbReference type="Gene3D" id="3.90.226.10">
    <property type="entry name" value="2-enoyl-CoA Hydratase, Chain A, domain 1"/>
    <property type="match status" value="1"/>
</dbReference>
<dbReference type="InterPro" id="IPR001907">
    <property type="entry name" value="ClpP"/>
</dbReference>
<evidence type="ECO:0000256" key="7">
    <source>
        <dbReference type="SAM" id="MobiDB-lite"/>
    </source>
</evidence>
<reference evidence="8 9" key="1">
    <citation type="submission" date="2023-12" db="EMBL/GenBank/DDBJ databases">
        <title>Streptomyces sp. V4-01.</title>
        <authorList>
            <person name="Somphong A."/>
            <person name="Phongsopitanun W."/>
        </authorList>
    </citation>
    <scope>NUCLEOTIDE SEQUENCE [LARGE SCALE GENOMIC DNA]</scope>
    <source>
        <strain evidence="8 9">V4-01</strain>
    </source>
</reference>
<proteinExistence type="inferred from homology"/>
<dbReference type="RefSeq" id="WP_330800170.1">
    <property type="nucleotide sequence ID" value="NZ_JAZEWV010000046.1"/>
</dbReference>